<reference evidence="1 2" key="1">
    <citation type="submission" date="2018-06" db="EMBL/GenBank/DDBJ databases">
        <title>Three novel Pseudomonas species isolated from symptomatic oak.</title>
        <authorList>
            <person name="Bueno-Gonzalez V."/>
            <person name="Brady C."/>
        </authorList>
    </citation>
    <scope>NUCLEOTIDE SEQUENCE [LARGE SCALE GENOMIC DNA]</scope>
    <source>
        <strain evidence="1 2">P6B</strain>
    </source>
</reference>
<accession>A0A4Q9QPX5</accession>
<sequence length="195" mass="22281">MAEAQFAIEDVVQENPSKERHLLHNHADRFLYGNLLGRRFLPHRDVYLMSPYLSIDLLRPTHAFGQMLDELIEGGATVWLISKPPQVSEISLFEQLSARQINVFFCQEVHAKVYAFILNRDELNPDQKTNKDLIVVGSANMTWQGLNPKGLQSESIQYELSYDVPTDDWSDVEQFLLHVAGLSTELDVIRSNLAK</sequence>
<comment type="caution">
    <text evidence="1">The sequence shown here is derived from an EMBL/GenBank/DDBJ whole genome shotgun (WGS) entry which is preliminary data.</text>
</comment>
<dbReference type="EMBL" id="QJUL01000078">
    <property type="protein sequence ID" value="TBU82398.1"/>
    <property type="molecule type" value="Genomic_DNA"/>
</dbReference>
<name>A0A4Q9QPX5_9GAMM</name>
<gene>
    <name evidence="1" type="ORF">DNK44_25925</name>
</gene>
<proteinExistence type="predicted"/>
<dbReference type="Gene3D" id="3.30.870.10">
    <property type="entry name" value="Endonuclease Chain A"/>
    <property type="match status" value="1"/>
</dbReference>
<protein>
    <recommendedName>
        <fullName evidence="3">Phospholipase D-like domain-containing protein</fullName>
    </recommendedName>
</protein>
<dbReference type="Proteomes" id="UP000293172">
    <property type="component" value="Unassembled WGS sequence"/>
</dbReference>
<evidence type="ECO:0000313" key="2">
    <source>
        <dbReference type="Proteomes" id="UP000293172"/>
    </source>
</evidence>
<evidence type="ECO:0008006" key="3">
    <source>
        <dbReference type="Google" id="ProtNLM"/>
    </source>
</evidence>
<organism evidence="1 2">
    <name type="scientific">Phytopseudomonas dryadis</name>
    <dbReference type="NCBI Taxonomy" id="2487520"/>
    <lineage>
        <taxon>Bacteria</taxon>
        <taxon>Pseudomonadati</taxon>
        <taxon>Pseudomonadota</taxon>
        <taxon>Gammaproteobacteria</taxon>
        <taxon>Pseudomonadales</taxon>
        <taxon>Pseudomonadaceae</taxon>
        <taxon>Phytopseudomonas</taxon>
    </lineage>
</organism>
<dbReference type="AlphaFoldDB" id="A0A4Q9QPX5"/>
<evidence type="ECO:0000313" key="1">
    <source>
        <dbReference type="EMBL" id="TBU82398.1"/>
    </source>
</evidence>